<dbReference type="CDD" id="cd06261">
    <property type="entry name" value="TM_PBP2"/>
    <property type="match status" value="1"/>
</dbReference>
<comment type="subcellular location">
    <subcellularLocation>
        <location evidence="2 12">Cell inner membrane</location>
        <topology evidence="2 12">Multi-pass membrane protein</topology>
    </subcellularLocation>
    <subcellularLocation>
        <location evidence="11">Cell membrane</location>
        <topology evidence="11">Multi-pass membrane protein</topology>
    </subcellularLocation>
</comment>
<keyword evidence="7 12" id="KW-0997">Cell inner membrane</keyword>
<keyword evidence="8 11" id="KW-0812">Transmembrane</keyword>
<feature type="transmembrane region" description="Helical" evidence="11">
    <location>
        <begin position="89"/>
        <end position="107"/>
    </location>
</feature>
<evidence type="ECO:0000313" key="15">
    <source>
        <dbReference type="Proteomes" id="UP000238071"/>
    </source>
</evidence>
<proteinExistence type="inferred from homology"/>
<dbReference type="Pfam" id="PF00528">
    <property type="entry name" value="BPD_transp_1"/>
    <property type="match status" value="1"/>
</dbReference>
<feature type="transmembrane region" description="Helical" evidence="11">
    <location>
        <begin position="48"/>
        <end position="69"/>
    </location>
</feature>
<keyword evidence="4 11" id="KW-0813">Transport</keyword>
<dbReference type="NCBIfam" id="TIGR02141">
    <property type="entry name" value="modB_ABC"/>
    <property type="match status" value="1"/>
</dbReference>
<keyword evidence="6 12" id="KW-0500">Molybdenum</keyword>
<feature type="domain" description="ABC transmembrane type-1" evidence="13">
    <location>
        <begin position="10"/>
        <end position="216"/>
    </location>
</feature>
<evidence type="ECO:0000256" key="2">
    <source>
        <dbReference type="ARBA" id="ARBA00004429"/>
    </source>
</evidence>
<name>A0A2S6H6K4_9GAMM</name>
<evidence type="ECO:0000256" key="3">
    <source>
        <dbReference type="ARBA" id="ARBA00007069"/>
    </source>
</evidence>
<evidence type="ECO:0000256" key="4">
    <source>
        <dbReference type="ARBA" id="ARBA00022448"/>
    </source>
</evidence>
<keyword evidence="9 11" id="KW-1133">Transmembrane helix</keyword>
<comment type="caution">
    <text evidence="12">Lacks conserved residue(s) required for the propagation of feature annotation.</text>
</comment>
<dbReference type="PANTHER" id="PTHR30183:SF8">
    <property type="entry name" value="MOLYBDENUM TRANSPORT SYSTEM PERMEASE"/>
    <property type="match status" value="1"/>
</dbReference>
<keyword evidence="10 11" id="KW-0472">Membrane</keyword>
<dbReference type="OrthoDB" id="9795403at2"/>
<comment type="caution">
    <text evidence="14">The sequence shown here is derived from an EMBL/GenBank/DDBJ whole genome shotgun (WGS) entry which is preliminary data.</text>
</comment>
<evidence type="ECO:0000259" key="13">
    <source>
        <dbReference type="PROSITE" id="PS50928"/>
    </source>
</evidence>
<feature type="transmembrane region" description="Helical" evidence="11">
    <location>
        <begin position="16"/>
        <end position="36"/>
    </location>
</feature>
<protein>
    <recommendedName>
        <fullName evidence="12">Molybdenum transport system permease</fullName>
    </recommendedName>
</protein>
<evidence type="ECO:0000313" key="14">
    <source>
        <dbReference type="EMBL" id="PPK73053.1"/>
    </source>
</evidence>
<accession>A0A2S6H6K4</accession>
<dbReference type="SUPFAM" id="SSF161098">
    <property type="entry name" value="MetI-like"/>
    <property type="match status" value="1"/>
</dbReference>
<dbReference type="Gene3D" id="1.10.3720.10">
    <property type="entry name" value="MetI-like"/>
    <property type="match status" value="1"/>
</dbReference>
<sequence length="228" mass="24381">MLSASDIATLWLTFKVAGYATLLMMLLGTPLAWWLARTASRWKGVCNALVALPLVLPPTVLGFYLLVMMGPNGAIGRLTTELGLGTLPFTFPGLVVASVLYSLPFVVQPLQTAFATIGEHPLEAAATLRAGPLDTFFSVVVPLAKPGFMTAAILGFAHTVGEFGVVLMVGGNIPDKTRVVSVQIYNHVEALEYSEAHWLAGCLLLFSFSVLLVLYTALKTQPVAHPLK</sequence>
<evidence type="ECO:0000256" key="12">
    <source>
        <dbReference type="RuleBase" id="RU365097"/>
    </source>
</evidence>
<evidence type="ECO:0000256" key="1">
    <source>
        <dbReference type="ARBA" id="ARBA00002949"/>
    </source>
</evidence>
<evidence type="ECO:0000256" key="5">
    <source>
        <dbReference type="ARBA" id="ARBA00022475"/>
    </source>
</evidence>
<comment type="function">
    <text evidence="1 12">Part of the binding-protein-dependent transport system for molybdenum; probably responsible for the translocation of the substrate across the membrane.</text>
</comment>
<dbReference type="PANTHER" id="PTHR30183">
    <property type="entry name" value="MOLYBDENUM TRANSPORT SYSTEM PERMEASE PROTEIN MODB"/>
    <property type="match status" value="1"/>
</dbReference>
<evidence type="ECO:0000256" key="10">
    <source>
        <dbReference type="ARBA" id="ARBA00023136"/>
    </source>
</evidence>
<dbReference type="PROSITE" id="PS50928">
    <property type="entry name" value="ABC_TM1"/>
    <property type="match status" value="1"/>
</dbReference>
<dbReference type="Proteomes" id="UP000238071">
    <property type="component" value="Unassembled WGS sequence"/>
</dbReference>
<dbReference type="RefSeq" id="WP_104422328.1">
    <property type="nucleotide sequence ID" value="NZ_PTIY01000002.1"/>
</dbReference>
<evidence type="ECO:0000256" key="6">
    <source>
        <dbReference type="ARBA" id="ARBA00022505"/>
    </source>
</evidence>
<evidence type="ECO:0000256" key="8">
    <source>
        <dbReference type="ARBA" id="ARBA00022692"/>
    </source>
</evidence>
<gene>
    <name evidence="14" type="ORF">B0F88_10232</name>
</gene>
<keyword evidence="15" id="KW-1185">Reference proteome</keyword>
<feature type="transmembrane region" description="Helical" evidence="11">
    <location>
        <begin position="198"/>
        <end position="218"/>
    </location>
</feature>
<dbReference type="GO" id="GO:0015098">
    <property type="term" value="F:molybdate ion transmembrane transporter activity"/>
    <property type="evidence" value="ECO:0007669"/>
    <property type="project" value="UniProtKB-UniRule"/>
</dbReference>
<comment type="similarity">
    <text evidence="3 12">Belongs to the binding-protein-dependent transport system permease family. CysTW subfamily.</text>
</comment>
<dbReference type="GO" id="GO:0005886">
    <property type="term" value="C:plasma membrane"/>
    <property type="evidence" value="ECO:0007669"/>
    <property type="project" value="UniProtKB-SubCell"/>
</dbReference>
<keyword evidence="5" id="KW-1003">Cell membrane</keyword>
<dbReference type="InterPro" id="IPR000515">
    <property type="entry name" value="MetI-like"/>
</dbReference>
<dbReference type="AlphaFoldDB" id="A0A2S6H6K4"/>
<dbReference type="FunFam" id="1.10.3720.10:FF:000054">
    <property type="entry name" value="Molybdenum transport system permease"/>
    <property type="match status" value="1"/>
</dbReference>
<evidence type="ECO:0000256" key="11">
    <source>
        <dbReference type="RuleBase" id="RU363032"/>
    </source>
</evidence>
<dbReference type="InterPro" id="IPR011867">
    <property type="entry name" value="ModB_ABC"/>
</dbReference>
<dbReference type="EMBL" id="PTIY01000002">
    <property type="protein sequence ID" value="PPK73053.1"/>
    <property type="molecule type" value="Genomic_DNA"/>
</dbReference>
<evidence type="ECO:0000256" key="7">
    <source>
        <dbReference type="ARBA" id="ARBA00022519"/>
    </source>
</evidence>
<dbReference type="InterPro" id="IPR035906">
    <property type="entry name" value="MetI-like_sf"/>
</dbReference>
<evidence type="ECO:0000256" key="9">
    <source>
        <dbReference type="ARBA" id="ARBA00022989"/>
    </source>
</evidence>
<organism evidence="14 15">
    <name type="scientific">Methylobacter tundripaludum</name>
    <dbReference type="NCBI Taxonomy" id="173365"/>
    <lineage>
        <taxon>Bacteria</taxon>
        <taxon>Pseudomonadati</taxon>
        <taxon>Pseudomonadota</taxon>
        <taxon>Gammaproteobacteria</taxon>
        <taxon>Methylococcales</taxon>
        <taxon>Methylococcaceae</taxon>
        <taxon>Methylobacter</taxon>
    </lineage>
</organism>
<reference evidence="14 15" key="1">
    <citation type="submission" date="2018-02" db="EMBL/GenBank/DDBJ databases">
        <title>Subsurface microbial communities from deep shales in Ohio and West Virginia, USA.</title>
        <authorList>
            <person name="Wrighton K."/>
        </authorList>
    </citation>
    <scope>NUCLEOTIDE SEQUENCE [LARGE SCALE GENOMIC DNA]</scope>
    <source>
        <strain evidence="14 15">OWC-G53F</strain>
    </source>
</reference>